<sequence length="205" mass="23266">ISGMTFYFHRKKSAVATKRCTFVSYASYFVSYRYTDRKKSIPIKIPFIQPLMNSCITRPFGRLNAGSSGVSAFVGRAKPGISRSPHILGHGLLADDRPFENVFENPQASRSLLCAGMLDSTLYFRSELNPQYEIIRPLETQFGIRFALNQPYYLDYSGTKIECLEPSVSPFHLHGEEQVIRNMNNFFSFTEVVCLGFGTRVHDHA</sequence>
<evidence type="ECO:0000313" key="1">
    <source>
        <dbReference type="EMBL" id="GMR30915.1"/>
    </source>
</evidence>
<reference evidence="2" key="1">
    <citation type="submission" date="2022-10" db="EMBL/GenBank/DDBJ databases">
        <title>Genome assembly of Pristionchus species.</title>
        <authorList>
            <person name="Yoshida K."/>
            <person name="Sommer R.J."/>
        </authorList>
    </citation>
    <scope>NUCLEOTIDE SEQUENCE [LARGE SCALE GENOMIC DNA]</scope>
    <source>
        <strain evidence="2">RS5460</strain>
    </source>
</reference>
<gene>
    <name evidence="1" type="ORF">PMAYCL1PPCAC_01110</name>
</gene>
<comment type="caution">
    <text evidence="1">The sequence shown here is derived from an EMBL/GenBank/DDBJ whole genome shotgun (WGS) entry which is preliminary data.</text>
</comment>
<dbReference type="EMBL" id="BTRK01000001">
    <property type="protein sequence ID" value="GMR30915.1"/>
    <property type="molecule type" value="Genomic_DNA"/>
</dbReference>
<evidence type="ECO:0000313" key="2">
    <source>
        <dbReference type="Proteomes" id="UP001328107"/>
    </source>
</evidence>
<name>A0AAN4Z590_9BILA</name>
<dbReference type="AlphaFoldDB" id="A0AAN4Z590"/>
<organism evidence="1 2">
    <name type="scientific">Pristionchus mayeri</name>
    <dbReference type="NCBI Taxonomy" id="1317129"/>
    <lineage>
        <taxon>Eukaryota</taxon>
        <taxon>Metazoa</taxon>
        <taxon>Ecdysozoa</taxon>
        <taxon>Nematoda</taxon>
        <taxon>Chromadorea</taxon>
        <taxon>Rhabditida</taxon>
        <taxon>Rhabditina</taxon>
        <taxon>Diplogasteromorpha</taxon>
        <taxon>Diplogasteroidea</taxon>
        <taxon>Neodiplogasteridae</taxon>
        <taxon>Pristionchus</taxon>
    </lineage>
</organism>
<feature type="non-terminal residue" evidence="1">
    <location>
        <position position="1"/>
    </location>
</feature>
<keyword evidence="2" id="KW-1185">Reference proteome</keyword>
<proteinExistence type="predicted"/>
<protein>
    <submittedName>
        <fullName evidence="1">Uncharacterized protein</fullName>
    </submittedName>
</protein>
<dbReference type="Proteomes" id="UP001328107">
    <property type="component" value="Unassembled WGS sequence"/>
</dbReference>
<accession>A0AAN4Z590</accession>